<dbReference type="Pfam" id="PF00069">
    <property type="entry name" value="Pkinase"/>
    <property type="match status" value="1"/>
</dbReference>
<dbReference type="EMBL" id="GL377675">
    <property type="protein sequence ID" value="EFJ08318.1"/>
    <property type="molecule type" value="Genomic_DNA"/>
</dbReference>
<dbReference type="PROSITE" id="PS00108">
    <property type="entry name" value="PROTEIN_KINASE_ST"/>
    <property type="match status" value="1"/>
</dbReference>
<dbReference type="GO" id="GO:0005634">
    <property type="term" value="C:nucleus"/>
    <property type="evidence" value="ECO:0000318"/>
    <property type="project" value="GO_Central"/>
</dbReference>
<evidence type="ECO:0000313" key="3">
    <source>
        <dbReference type="Proteomes" id="UP000001514"/>
    </source>
</evidence>
<dbReference type="InterPro" id="IPR008271">
    <property type="entry name" value="Ser/Thr_kinase_AS"/>
</dbReference>
<dbReference type="Gene3D" id="1.10.510.10">
    <property type="entry name" value="Transferase(Phosphotransferase) domain 1"/>
    <property type="match status" value="1"/>
</dbReference>
<name>D8T4Z8_SELML</name>
<dbReference type="SMART" id="SM00220">
    <property type="entry name" value="S_TKc"/>
    <property type="match status" value="1"/>
</dbReference>
<dbReference type="InParanoid" id="D8T4Z8"/>
<dbReference type="SUPFAM" id="SSF56112">
    <property type="entry name" value="Protein kinase-like (PK-like)"/>
    <property type="match status" value="1"/>
</dbReference>
<dbReference type="GO" id="GO:0005524">
    <property type="term" value="F:ATP binding"/>
    <property type="evidence" value="ECO:0007669"/>
    <property type="project" value="InterPro"/>
</dbReference>
<dbReference type="Proteomes" id="UP000001514">
    <property type="component" value="Unassembled WGS sequence"/>
</dbReference>
<dbReference type="PANTHER" id="PTHR24347">
    <property type="entry name" value="SERINE/THREONINE-PROTEIN KINASE"/>
    <property type="match status" value="1"/>
</dbReference>
<dbReference type="GO" id="GO:0007165">
    <property type="term" value="P:signal transduction"/>
    <property type="evidence" value="ECO:0000318"/>
    <property type="project" value="GO_Central"/>
</dbReference>
<dbReference type="STRING" id="88036.D8T4Z8"/>
<evidence type="ECO:0000259" key="1">
    <source>
        <dbReference type="PROSITE" id="PS50011"/>
    </source>
</evidence>
<dbReference type="InterPro" id="IPR011009">
    <property type="entry name" value="Kinase-like_dom_sf"/>
</dbReference>
<accession>D8T4Z8</accession>
<sequence length="616" mass="68843">MATTVTIVQANDGTEVIKVRIPPAGLLAEKIYKQLERYGLHGALEVDGVSVIDDDTVFAKDRLVYVPQPSAAQAEGTLSALPYFSSPLRPSKKLKASYFQGKTRCVLVTELVGTQSFCVAAALCWLWLHLFGDSPNLSAFMSTLHERRYYPYLLAIARAAAVSDQGRVEICGVIPDVEVIIDRNEVIPLDVKVTWSHGSVDDPDGIATNSDSLSQLLNYVLNYNKNRVGNYSCMAALIIRVQFVFFFKFHIRKNGEDDLGSLELLEYAPGFQRGSGQMTAEAGLWEVRLIDMARLINDEFGIERNWSTKPVQDMDVPEALLSRMHSASFQELLPFAPPEGFHSLVKYFRSVAPDCYGPVEFVYESKTGSVQVLSVLASGPRSCVFATAGLASVVKVSSENYIELDIRAHFWGHSSDCRYLRKMIGHGRVNGAGRGLRFVEMEGVGVPFSKKHVSNAERIAKCWREASEAVRALHHCKVFHRDIKPSNFIVMEHGTANQRLVLNDFDCAAHWDDSMTEEVGTVMFRSPVFDEGGEYCCRDDWLSLGLSFAYLLGIFPERLRWNRQWKLQILQELAVHALVPADMKTTILLALGKEHVCCCRVVQCGFLTHITSVMKH</sequence>
<reference evidence="2 3" key="1">
    <citation type="journal article" date="2011" name="Science">
        <title>The Selaginella genome identifies genetic changes associated with the evolution of vascular plants.</title>
        <authorList>
            <person name="Banks J.A."/>
            <person name="Nishiyama T."/>
            <person name="Hasebe M."/>
            <person name="Bowman J.L."/>
            <person name="Gribskov M."/>
            <person name="dePamphilis C."/>
            <person name="Albert V.A."/>
            <person name="Aono N."/>
            <person name="Aoyama T."/>
            <person name="Ambrose B.A."/>
            <person name="Ashton N.W."/>
            <person name="Axtell M.J."/>
            <person name="Barker E."/>
            <person name="Barker M.S."/>
            <person name="Bennetzen J.L."/>
            <person name="Bonawitz N.D."/>
            <person name="Chapple C."/>
            <person name="Cheng C."/>
            <person name="Correa L.G."/>
            <person name="Dacre M."/>
            <person name="DeBarry J."/>
            <person name="Dreyer I."/>
            <person name="Elias M."/>
            <person name="Engstrom E.M."/>
            <person name="Estelle M."/>
            <person name="Feng L."/>
            <person name="Finet C."/>
            <person name="Floyd S.K."/>
            <person name="Frommer W.B."/>
            <person name="Fujita T."/>
            <person name="Gramzow L."/>
            <person name="Gutensohn M."/>
            <person name="Harholt J."/>
            <person name="Hattori M."/>
            <person name="Heyl A."/>
            <person name="Hirai T."/>
            <person name="Hiwatashi Y."/>
            <person name="Ishikawa M."/>
            <person name="Iwata M."/>
            <person name="Karol K.G."/>
            <person name="Koehler B."/>
            <person name="Kolukisaoglu U."/>
            <person name="Kubo M."/>
            <person name="Kurata T."/>
            <person name="Lalonde S."/>
            <person name="Li K."/>
            <person name="Li Y."/>
            <person name="Litt A."/>
            <person name="Lyons E."/>
            <person name="Manning G."/>
            <person name="Maruyama T."/>
            <person name="Michael T.P."/>
            <person name="Mikami K."/>
            <person name="Miyazaki S."/>
            <person name="Morinaga S."/>
            <person name="Murata T."/>
            <person name="Mueller-Roeber B."/>
            <person name="Nelson D.R."/>
            <person name="Obara M."/>
            <person name="Oguri Y."/>
            <person name="Olmstead R.G."/>
            <person name="Onodera N."/>
            <person name="Petersen B.L."/>
            <person name="Pils B."/>
            <person name="Prigge M."/>
            <person name="Rensing S.A."/>
            <person name="Riano-Pachon D.M."/>
            <person name="Roberts A.W."/>
            <person name="Sato Y."/>
            <person name="Scheller H.V."/>
            <person name="Schulz B."/>
            <person name="Schulz C."/>
            <person name="Shakirov E.V."/>
            <person name="Shibagaki N."/>
            <person name="Shinohara N."/>
            <person name="Shippen D.E."/>
            <person name="Soerensen I."/>
            <person name="Sotooka R."/>
            <person name="Sugimoto N."/>
            <person name="Sugita M."/>
            <person name="Sumikawa N."/>
            <person name="Tanurdzic M."/>
            <person name="Theissen G."/>
            <person name="Ulvskov P."/>
            <person name="Wakazuki S."/>
            <person name="Weng J.K."/>
            <person name="Willats W.W."/>
            <person name="Wipf D."/>
            <person name="Wolf P.G."/>
            <person name="Yang L."/>
            <person name="Zimmer A.D."/>
            <person name="Zhu Q."/>
            <person name="Mitros T."/>
            <person name="Hellsten U."/>
            <person name="Loque D."/>
            <person name="Otillar R."/>
            <person name="Salamov A."/>
            <person name="Schmutz J."/>
            <person name="Shapiro H."/>
            <person name="Lindquist E."/>
            <person name="Lucas S."/>
            <person name="Rokhsar D."/>
            <person name="Grigoriev I.V."/>
        </authorList>
    </citation>
    <scope>NUCLEOTIDE SEQUENCE [LARGE SCALE GENOMIC DNA]</scope>
</reference>
<organism evidence="3">
    <name type="scientific">Selaginella moellendorffii</name>
    <name type="common">Spikemoss</name>
    <dbReference type="NCBI Taxonomy" id="88036"/>
    <lineage>
        <taxon>Eukaryota</taxon>
        <taxon>Viridiplantae</taxon>
        <taxon>Streptophyta</taxon>
        <taxon>Embryophyta</taxon>
        <taxon>Tracheophyta</taxon>
        <taxon>Lycopodiopsida</taxon>
        <taxon>Selaginellales</taxon>
        <taxon>Selaginellaceae</taxon>
        <taxon>Selaginella</taxon>
    </lineage>
</organism>
<dbReference type="GO" id="GO:0005737">
    <property type="term" value="C:cytoplasm"/>
    <property type="evidence" value="ECO:0000318"/>
    <property type="project" value="GO_Central"/>
</dbReference>
<dbReference type="HOGENOM" id="CLU_443728_0_0_1"/>
<dbReference type="AlphaFoldDB" id="D8T4Z8"/>
<keyword evidence="3" id="KW-1185">Reference proteome</keyword>
<proteinExistence type="predicted"/>
<dbReference type="GO" id="GO:0004674">
    <property type="term" value="F:protein serine/threonine kinase activity"/>
    <property type="evidence" value="ECO:0000318"/>
    <property type="project" value="GO_Central"/>
</dbReference>
<protein>
    <recommendedName>
        <fullName evidence="1">Protein kinase domain-containing protein</fullName>
    </recommendedName>
</protein>
<evidence type="ECO:0000313" key="2">
    <source>
        <dbReference type="EMBL" id="EFJ08318.1"/>
    </source>
</evidence>
<gene>
    <name evidence="2" type="ORF">SELMODRAFT_429077</name>
</gene>
<dbReference type="Gramene" id="EFJ08318">
    <property type="protein sequence ID" value="EFJ08318"/>
    <property type="gene ID" value="SELMODRAFT_429077"/>
</dbReference>
<feature type="domain" description="Protein kinase" evidence="1">
    <location>
        <begin position="345"/>
        <end position="616"/>
    </location>
</feature>
<dbReference type="InterPro" id="IPR000719">
    <property type="entry name" value="Prot_kinase_dom"/>
</dbReference>
<dbReference type="KEGG" id="smo:SELMODRAFT_429077"/>
<dbReference type="PROSITE" id="PS50011">
    <property type="entry name" value="PROTEIN_KINASE_DOM"/>
    <property type="match status" value="1"/>
</dbReference>
<dbReference type="GO" id="GO:0006897">
    <property type="term" value="P:endocytosis"/>
    <property type="evidence" value="ECO:0000318"/>
    <property type="project" value="GO_Central"/>
</dbReference>